<feature type="transmembrane region" description="Helical" evidence="6">
    <location>
        <begin position="360"/>
        <end position="378"/>
    </location>
</feature>
<keyword evidence="4 6" id="KW-1133">Transmembrane helix</keyword>
<keyword evidence="5 6" id="KW-0472">Membrane</keyword>
<name>A0ABR4KKK3_9EURO</name>
<evidence type="ECO:0000256" key="1">
    <source>
        <dbReference type="ARBA" id="ARBA00004141"/>
    </source>
</evidence>
<feature type="transmembrane region" description="Helical" evidence="6">
    <location>
        <begin position="208"/>
        <end position="227"/>
    </location>
</feature>
<keyword evidence="3 6" id="KW-0812">Transmembrane</keyword>
<dbReference type="PROSITE" id="PS50850">
    <property type="entry name" value="MFS"/>
    <property type="match status" value="2"/>
</dbReference>
<feature type="transmembrane region" description="Helical" evidence="6">
    <location>
        <begin position="668"/>
        <end position="690"/>
    </location>
</feature>
<dbReference type="Gene3D" id="1.20.1250.20">
    <property type="entry name" value="MFS general substrate transporter like domains"/>
    <property type="match status" value="3"/>
</dbReference>
<feature type="transmembrane region" description="Helical" evidence="6">
    <location>
        <begin position="86"/>
        <end position="108"/>
    </location>
</feature>
<feature type="transmembrane region" description="Helical" evidence="6">
    <location>
        <begin position="895"/>
        <end position="916"/>
    </location>
</feature>
<evidence type="ECO:0000313" key="8">
    <source>
        <dbReference type="EMBL" id="KAL2852542.1"/>
    </source>
</evidence>
<feature type="transmembrane region" description="Helical" evidence="6">
    <location>
        <begin position="862"/>
        <end position="883"/>
    </location>
</feature>
<reference evidence="8 9" key="1">
    <citation type="submission" date="2024-07" db="EMBL/GenBank/DDBJ databases">
        <title>Section-level genome sequencing and comparative genomics of Aspergillus sections Usti and Cavernicolus.</title>
        <authorList>
            <consortium name="Lawrence Berkeley National Laboratory"/>
            <person name="Nybo J.L."/>
            <person name="Vesth T.C."/>
            <person name="Theobald S."/>
            <person name="Frisvad J.C."/>
            <person name="Larsen T.O."/>
            <person name="Kjaerboelling I."/>
            <person name="Rothschild-Mancinelli K."/>
            <person name="Lyhne E.K."/>
            <person name="Kogle M.E."/>
            <person name="Barry K."/>
            <person name="Clum A."/>
            <person name="Na H."/>
            <person name="Ledsgaard L."/>
            <person name="Lin J."/>
            <person name="Lipzen A."/>
            <person name="Kuo A."/>
            <person name="Riley R."/>
            <person name="Mondo S."/>
            <person name="Labutti K."/>
            <person name="Haridas S."/>
            <person name="Pangalinan J."/>
            <person name="Salamov A.A."/>
            <person name="Simmons B.A."/>
            <person name="Magnuson J.K."/>
            <person name="Chen J."/>
            <person name="Drula E."/>
            <person name="Henrissat B."/>
            <person name="Wiebenga A."/>
            <person name="Lubbers R.J."/>
            <person name="Gomes A.C."/>
            <person name="Makela M.R."/>
            <person name="Stajich J."/>
            <person name="Grigoriev I.V."/>
            <person name="Mortensen U.H."/>
            <person name="De Vries R.P."/>
            <person name="Baker S.E."/>
            <person name="Andersen M.R."/>
        </authorList>
    </citation>
    <scope>NUCLEOTIDE SEQUENCE [LARGE SCALE GENOMIC DNA]</scope>
    <source>
        <strain evidence="8 9">CBS 123904</strain>
    </source>
</reference>
<dbReference type="SUPFAM" id="SSF103473">
    <property type="entry name" value="MFS general substrate transporter"/>
    <property type="match status" value="2"/>
</dbReference>
<feature type="transmembrane region" description="Helical" evidence="6">
    <location>
        <begin position="456"/>
        <end position="478"/>
    </location>
</feature>
<dbReference type="InterPro" id="IPR036259">
    <property type="entry name" value="MFS_trans_sf"/>
</dbReference>
<feature type="transmembrane region" description="Helical" evidence="6">
    <location>
        <begin position="176"/>
        <end position="196"/>
    </location>
</feature>
<feature type="transmembrane region" description="Helical" evidence="6">
    <location>
        <begin position="145"/>
        <end position="164"/>
    </location>
</feature>
<organism evidence="8 9">
    <name type="scientific">Aspergillus pseudoustus</name>
    <dbReference type="NCBI Taxonomy" id="1810923"/>
    <lineage>
        <taxon>Eukaryota</taxon>
        <taxon>Fungi</taxon>
        <taxon>Dikarya</taxon>
        <taxon>Ascomycota</taxon>
        <taxon>Pezizomycotina</taxon>
        <taxon>Eurotiomycetes</taxon>
        <taxon>Eurotiomycetidae</taxon>
        <taxon>Eurotiales</taxon>
        <taxon>Aspergillaceae</taxon>
        <taxon>Aspergillus</taxon>
        <taxon>Aspergillus subgen. Nidulantes</taxon>
    </lineage>
</organism>
<feature type="transmembrane region" description="Helical" evidence="6">
    <location>
        <begin position="422"/>
        <end position="444"/>
    </location>
</feature>
<feature type="transmembrane region" description="Helical" evidence="6">
    <location>
        <begin position="51"/>
        <end position="74"/>
    </location>
</feature>
<proteinExistence type="predicted"/>
<feature type="transmembrane region" description="Helical" evidence="6">
    <location>
        <begin position="277"/>
        <end position="301"/>
    </location>
</feature>
<evidence type="ECO:0000313" key="9">
    <source>
        <dbReference type="Proteomes" id="UP001610446"/>
    </source>
</evidence>
<feature type="transmembrane region" description="Helical" evidence="6">
    <location>
        <begin position="580"/>
        <end position="601"/>
    </location>
</feature>
<evidence type="ECO:0000256" key="5">
    <source>
        <dbReference type="ARBA" id="ARBA00023136"/>
    </source>
</evidence>
<feature type="transmembrane region" description="Helical" evidence="6">
    <location>
        <begin position="776"/>
        <end position="797"/>
    </location>
</feature>
<feature type="transmembrane region" description="Helical" evidence="6">
    <location>
        <begin position="702"/>
        <end position="724"/>
    </location>
</feature>
<feature type="transmembrane region" description="Helical" evidence="6">
    <location>
        <begin position="321"/>
        <end position="339"/>
    </location>
</feature>
<dbReference type="PANTHER" id="PTHR43791">
    <property type="entry name" value="PERMEASE-RELATED"/>
    <property type="match status" value="1"/>
</dbReference>
<feature type="transmembrane region" description="Helical" evidence="6">
    <location>
        <begin position="636"/>
        <end position="656"/>
    </location>
</feature>
<keyword evidence="9" id="KW-1185">Reference proteome</keyword>
<feature type="domain" description="Major facilitator superfamily (MFS) profile" evidence="7">
    <location>
        <begin position="50"/>
        <end position="480"/>
    </location>
</feature>
<sequence length="988" mass="110004">MSDCDQKAEDAQALKIALEEQGLEFTPDGLYLRWANTNPNHPRNWHPLRKAYDIGLIMLLEFFTTAINASGATAAKDARHEFGIDLTLAVFLFVSTYCLAQAFGNVIFPPYSEAFGRKKLYIISTVLYSAFSIMIATVPSLGAAIAGRTITGFLSAIPTVIITGSIEDMFNARDRIWLVFAYMVVANFAVAMGPVMSGYITAELGWRWVFYISSMVTGCIGLLMLAIRESRPSLLLSWEVNKLRQVTGNMSLQAQNPDEVPKLSIFIRDGLLRPLRLFFTEPIVFACSMMSGCSVAVMYLFTESLPPIYESMNFSTRDANLPFFAIGLGFLPSILVRLMDQRVAAQRHRDRLPLLPEHKLAGISLGAPFLAVGLWWFAWMVPPAIRGVHWFVTIIPLFFVGFALNEFGTVLAGYLADSYNSYAASAFAAMSLARSTLSALFPLIAPKMFGALGANVALSVLASGALVFCPVPFIFRYYGRRLREKSKFAKYSLQLSDLEKVTSSHEQHMSKIVQLEDPDEGLSDEERAKIDRALLWKLDLKLVPWLSLLYLVSFLDRTNIGNAKLAHLREDLNMSNSQYNAALTIFFVSYSVFEPLTNVLLKRLRPSVFIPIIMILWGVCMMCMGFVHNWAGLMAVRWFLGLTEAGLFPGVNYFLSCWYKRSELGVRMAIFFSAAALAGSFGGLLAAAIINMDNVGGKEGWAWIFILEGLATIVIGVISFWMVYDFPDEAKFLSEDDRKRVLRRLAADQQASAEHEEFKMAYFWNSLKDWKTYTGMMIYMGADGSLYAFSLFVPTIINELGYTNIHAQLLSVPPYAAAAILTVAVGFMADRTRQRGLWNILVSFLGITGFAMLLGAKGAGARYAGTFLGAMGIYPAISNTISWTSNNVEGVYKRGVTLGFVIGWGNLNGIVSSNIYRGEDSPEFYPGHGTVLAYLVLFQLGGSILQYILLRRENAKRKRGERDSWIEGLDHNEIALLGDKRPDFIYTL</sequence>
<dbReference type="EMBL" id="JBFXLU010000024">
    <property type="protein sequence ID" value="KAL2852542.1"/>
    <property type="molecule type" value="Genomic_DNA"/>
</dbReference>
<protein>
    <submittedName>
        <fullName evidence="8">Major facilitator superfamily domain-containing protein</fullName>
    </submittedName>
</protein>
<gene>
    <name evidence="8" type="ORF">BJY01DRAFT_232580</name>
</gene>
<dbReference type="PANTHER" id="PTHR43791:SF19">
    <property type="entry name" value="TRANSPORTER, PUTATIVE (AFU_ORTHOLOGUE AFUA_1G01812)-RELATED"/>
    <property type="match status" value="1"/>
</dbReference>
<evidence type="ECO:0000256" key="6">
    <source>
        <dbReference type="SAM" id="Phobius"/>
    </source>
</evidence>
<dbReference type="InterPro" id="IPR011701">
    <property type="entry name" value="MFS"/>
</dbReference>
<dbReference type="Pfam" id="PF07690">
    <property type="entry name" value="MFS_1"/>
    <property type="match status" value="2"/>
</dbReference>
<keyword evidence="2" id="KW-0813">Transport</keyword>
<feature type="transmembrane region" description="Helical" evidence="6">
    <location>
        <begin position="120"/>
        <end position="139"/>
    </location>
</feature>
<evidence type="ECO:0000259" key="7">
    <source>
        <dbReference type="PROSITE" id="PS50850"/>
    </source>
</evidence>
<feature type="transmembrane region" description="Helical" evidence="6">
    <location>
        <begin position="809"/>
        <end position="829"/>
    </location>
</feature>
<evidence type="ECO:0000256" key="2">
    <source>
        <dbReference type="ARBA" id="ARBA00022448"/>
    </source>
</evidence>
<comment type="caution">
    <text evidence="8">The sequence shown here is derived from an EMBL/GenBank/DDBJ whole genome shotgun (WGS) entry which is preliminary data.</text>
</comment>
<feature type="transmembrane region" description="Helical" evidence="6">
    <location>
        <begin position="608"/>
        <end position="630"/>
    </location>
</feature>
<evidence type="ECO:0000256" key="3">
    <source>
        <dbReference type="ARBA" id="ARBA00022692"/>
    </source>
</evidence>
<dbReference type="Proteomes" id="UP001610446">
    <property type="component" value="Unassembled WGS sequence"/>
</dbReference>
<feature type="transmembrane region" description="Helical" evidence="6">
    <location>
        <begin position="542"/>
        <end position="560"/>
    </location>
</feature>
<evidence type="ECO:0000256" key="4">
    <source>
        <dbReference type="ARBA" id="ARBA00022989"/>
    </source>
</evidence>
<accession>A0ABR4KKK3</accession>
<dbReference type="InterPro" id="IPR020846">
    <property type="entry name" value="MFS_dom"/>
</dbReference>
<feature type="domain" description="Major facilitator superfamily (MFS) profile" evidence="7">
    <location>
        <begin position="542"/>
        <end position="988"/>
    </location>
</feature>
<feature type="transmembrane region" description="Helical" evidence="6">
    <location>
        <begin position="836"/>
        <end position="856"/>
    </location>
</feature>
<feature type="transmembrane region" description="Helical" evidence="6">
    <location>
        <begin position="390"/>
        <end position="415"/>
    </location>
</feature>
<comment type="subcellular location">
    <subcellularLocation>
        <location evidence="1">Membrane</location>
        <topology evidence="1">Multi-pass membrane protein</topology>
    </subcellularLocation>
</comment>
<feature type="transmembrane region" description="Helical" evidence="6">
    <location>
        <begin position="931"/>
        <end position="950"/>
    </location>
</feature>